<sequence>MLNVLLTIIFCFVAIVNLSAQEADNVSDLDFLYKEIRKMPSYKAQLKGSRSYRKLYLKLRKELQTADDLEAYKKLAQLIYPIKDNHLGFWVKPGSNLEFQYPSIDSNRSELIRNYATNNDDELEGIYIHRLKKDTFLCVIKDESIYHFRNKRSGQLELILMKGKDGASDVIHLTNPPFVFYLNRGVRLINGKLGNSSYVKVSEKAYAPKHFGKEDYEYRKLGEEIGYLRLGSFKSNYRNIGIATRFLSNVRSEITAQNLIVDLRGNSGGGYKTSKQFLAFLKQYSGQLFILQNSSTVSNAEQFILALKGKKNVVSLGETTRGMLTYGSNYGKEITLPSGRFVFYPTDMKGLKKHLAYENVGIQPEIPLDAFGADWLDQTVHYIRNKTSPE</sequence>
<protein>
    <submittedName>
        <fullName evidence="3">S41 family peptidase</fullName>
    </submittedName>
</protein>
<feature type="domain" description="Tail specific protease" evidence="2">
    <location>
        <begin position="282"/>
        <end position="367"/>
    </location>
</feature>
<reference evidence="4" key="1">
    <citation type="journal article" date="2019" name="Int. J. Syst. Evol. Microbiol.">
        <title>The Global Catalogue of Microorganisms (GCM) 10K type strain sequencing project: providing services to taxonomists for standard genome sequencing and annotation.</title>
        <authorList>
            <consortium name="The Broad Institute Genomics Platform"/>
            <consortium name="The Broad Institute Genome Sequencing Center for Infectious Disease"/>
            <person name="Wu L."/>
            <person name="Ma J."/>
        </authorList>
    </citation>
    <scope>NUCLEOTIDE SEQUENCE [LARGE SCALE GENOMIC DNA]</scope>
    <source>
        <strain evidence="4">KCTC 42248</strain>
    </source>
</reference>
<dbReference type="InterPro" id="IPR029045">
    <property type="entry name" value="ClpP/crotonase-like_dom_sf"/>
</dbReference>
<evidence type="ECO:0000259" key="2">
    <source>
        <dbReference type="Pfam" id="PF03572"/>
    </source>
</evidence>
<keyword evidence="1" id="KW-0732">Signal</keyword>
<dbReference type="Proteomes" id="UP001597393">
    <property type="component" value="Unassembled WGS sequence"/>
</dbReference>
<feature type="chain" id="PRO_5045694441" evidence="1">
    <location>
        <begin position="23"/>
        <end position="390"/>
    </location>
</feature>
<dbReference type="RefSeq" id="WP_380868163.1">
    <property type="nucleotide sequence ID" value="NZ_JBHUMA010000004.1"/>
</dbReference>
<dbReference type="EMBL" id="JBHUMA010000004">
    <property type="protein sequence ID" value="MFD2598344.1"/>
    <property type="molecule type" value="Genomic_DNA"/>
</dbReference>
<gene>
    <name evidence="3" type="ORF">ACFSQ3_05210</name>
</gene>
<evidence type="ECO:0000313" key="4">
    <source>
        <dbReference type="Proteomes" id="UP001597393"/>
    </source>
</evidence>
<dbReference type="Pfam" id="PF03572">
    <property type="entry name" value="Peptidase_S41"/>
    <property type="match status" value="1"/>
</dbReference>
<organism evidence="3 4">
    <name type="scientific">Sphingobacterium corticis</name>
    <dbReference type="NCBI Taxonomy" id="1812823"/>
    <lineage>
        <taxon>Bacteria</taxon>
        <taxon>Pseudomonadati</taxon>
        <taxon>Bacteroidota</taxon>
        <taxon>Sphingobacteriia</taxon>
        <taxon>Sphingobacteriales</taxon>
        <taxon>Sphingobacteriaceae</taxon>
        <taxon>Sphingobacterium</taxon>
    </lineage>
</organism>
<dbReference type="InterPro" id="IPR005151">
    <property type="entry name" value="Tail-specific_protease"/>
</dbReference>
<comment type="caution">
    <text evidence="3">The sequence shown here is derived from an EMBL/GenBank/DDBJ whole genome shotgun (WGS) entry which is preliminary data.</text>
</comment>
<dbReference type="Gene3D" id="3.90.226.10">
    <property type="entry name" value="2-enoyl-CoA Hydratase, Chain A, domain 1"/>
    <property type="match status" value="2"/>
</dbReference>
<name>A0ABW5NGU0_9SPHI</name>
<accession>A0ABW5NGU0</accession>
<evidence type="ECO:0000256" key="1">
    <source>
        <dbReference type="SAM" id="SignalP"/>
    </source>
</evidence>
<evidence type="ECO:0000313" key="3">
    <source>
        <dbReference type="EMBL" id="MFD2598344.1"/>
    </source>
</evidence>
<dbReference type="SUPFAM" id="SSF52096">
    <property type="entry name" value="ClpP/crotonase"/>
    <property type="match status" value="1"/>
</dbReference>
<feature type="signal peptide" evidence="1">
    <location>
        <begin position="1"/>
        <end position="22"/>
    </location>
</feature>
<proteinExistence type="predicted"/>
<keyword evidence="4" id="KW-1185">Reference proteome</keyword>